<dbReference type="SUPFAM" id="SSF51735">
    <property type="entry name" value="NAD(P)-binding Rossmann-fold domains"/>
    <property type="match status" value="1"/>
</dbReference>
<evidence type="ECO:0000313" key="5">
    <source>
        <dbReference type="EMBL" id="CBX31206.1"/>
    </source>
</evidence>
<dbReference type="InterPro" id="IPR002347">
    <property type="entry name" value="SDR_fam"/>
</dbReference>
<dbReference type="PRINTS" id="PR00081">
    <property type="entry name" value="GDHRDH"/>
</dbReference>
<gene>
    <name evidence="5" type="ORF">N47_E47180</name>
</gene>
<comment type="similarity">
    <text evidence="1 3">Belongs to the short-chain dehydrogenases/reductases (SDR) family.</text>
</comment>
<dbReference type="Gene3D" id="3.40.50.720">
    <property type="entry name" value="NAD(P)-binding Rossmann-like Domain"/>
    <property type="match status" value="1"/>
</dbReference>
<dbReference type="PROSITE" id="PS00061">
    <property type="entry name" value="ADH_SHORT"/>
    <property type="match status" value="1"/>
</dbReference>
<sequence length="261" mass="28063">MGKLDGKVAVITGAGRGIGKAAAQLFSKEGAAVVVNDTDETVAAKSVEDIEDAGGKTIYCVADIVNGQDAQRLMDTAFEKFGGLNILVNCAGITRDAPIHKMTDLQWDMAVDVNLKGTFNCIRAAAKYMRKDGHNGRIINISSISGVKGAATQANYASAKGGIISLTKVVAHEWERFGVTCNCIAYGPVDTRLTRAREEQNEEVAGEKLGVPLKTRREMMERYDGRIMTTEDAAYPILFFARDESWCINGNCLQAALGGFS</sequence>
<organism evidence="5">
    <name type="scientific">uncultured Desulfobacterium sp</name>
    <dbReference type="NCBI Taxonomy" id="201089"/>
    <lineage>
        <taxon>Bacteria</taxon>
        <taxon>Pseudomonadati</taxon>
        <taxon>Thermodesulfobacteriota</taxon>
        <taxon>Desulfobacteria</taxon>
        <taxon>Desulfobacterales</taxon>
        <taxon>Desulfobacteriaceae</taxon>
        <taxon>Desulfobacterium</taxon>
        <taxon>environmental samples</taxon>
    </lineage>
</organism>
<feature type="domain" description="Ketoreductase" evidence="4">
    <location>
        <begin position="7"/>
        <end position="192"/>
    </location>
</feature>
<reference evidence="5" key="1">
    <citation type="journal article" date="2011" name="Environ. Microbiol.">
        <title>Genomic insights into the metabolic potential of the polycyclic aromatic hydrocarbon degrading sulfate-reducing Deltaproteobacterium N47.</title>
        <authorList>
            <person name="Bergmann F."/>
            <person name="Selesi D."/>
            <person name="Weinmaier T."/>
            <person name="Tischler P."/>
            <person name="Rattei T."/>
            <person name="Meckenstock R.U."/>
        </authorList>
    </citation>
    <scope>NUCLEOTIDE SEQUENCE</scope>
</reference>
<dbReference type="Pfam" id="PF00106">
    <property type="entry name" value="adh_short"/>
    <property type="match status" value="1"/>
</dbReference>
<evidence type="ECO:0000256" key="1">
    <source>
        <dbReference type="ARBA" id="ARBA00006484"/>
    </source>
</evidence>
<dbReference type="FunFam" id="3.40.50.720:FF:000084">
    <property type="entry name" value="Short-chain dehydrogenase reductase"/>
    <property type="match status" value="1"/>
</dbReference>
<keyword evidence="2" id="KW-0560">Oxidoreductase</keyword>
<evidence type="ECO:0000256" key="2">
    <source>
        <dbReference type="ARBA" id="ARBA00023002"/>
    </source>
</evidence>
<name>E1YM73_9BACT</name>
<dbReference type="PANTHER" id="PTHR42760:SF133">
    <property type="entry name" value="3-OXOACYL-[ACYL-CARRIER-PROTEIN] REDUCTASE"/>
    <property type="match status" value="1"/>
</dbReference>
<evidence type="ECO:0000259" key="4">
    <source>
        <dbReference type="SMART" id="SM00822"/>
    </source>
</evidence>
<dbReference type="InterPro" id="IPR020904">
    <property type="entry name" value="Sc_DH/Rdtase_CS"/>
</dbReference>
<protein>
    <submittedName>
        <fullName evidence="5">3-oxoacyl-[acyl-carrier-protein] reductase</fullName>
    </submittedName>
</protein>
<dbReference type="SMART" id="SM00822">
    <property type="entry name" value="PKS_KR"/>
    <property type="match status" value="1"/>
</dbReference>
<accession>E1YM73</accession>
<dbReference type="PRINTS" id="PR00080">
    <property type="entry name" value="SDRFAMILY"/>
</dbReference>
<dbReference type="InterPro" id="IPR036291">
    <property type="entry name" value="NAD(P)-bd_dom_sf"/>
</dbReference>
<dbReference type="EMBL" id="FR695877">
    <property type="protein sequence ID" value="CBX31206.1"/>
    <property type="molecule type" value="Genomic_DNA"/>
</dbReference>
<dbReference type="AlphaFoldDB" id="E1YM73"/>
<evidence type="ECO:0000256" key="3">
    <source>
        <dbReference type="RuleBase" id="RU000363"/>
    </source>
</evidence>
<dbReference type="InterPro" id="IPR057326">
    <property type="entry name" value="KR_dom"/>
</dbReference>
<proteinExistence type="inferred from homology"/>
<dbReference type="GO" id="GO:0016616">
    <property type="term" value="F:oxidoreductase activity, acting on the CH-OH group of donors, NAD or NADP as acceptor"/>
    <property type="evidence" value="ECO:0007669"/>
    <property type="project" value="TreeGrafter"/>
</dbReference>
<dbReference type="PANTHER" id="PTHR42760">
    <property type="entry name" value="SHORT-CHAIN DEHYDROGENASES/REDUCTASES FAMILY MEMBER"/>
    <property type="match status" value="1"/>
</dbReference>